<keyword evidence="1" id="KW-0802">TPR repeat</keyword>
<sequence>MAINAAYDTIFNETLGDAFEALKTGANDSVTVRRLQKRSDELASGDASSAWDLRAYACAVTDAFDAADEHFARALRLSPNNPNLVVRWLAMLCVTGQVTKVKATFLALRGQLEGHASALRATASLLGYVGLLLDAYQVREKLASSGGLLRSDAPEADVAMASVEVRQAGANVEGDGADDPLPCSSYTATAEDAKVLQTAYGLADDAWSEPIGCAIRYLRQRRLKVIAVKSSFVPNESGPATLHFQVLIHAPPSVSSAAEWDFLDDLVAADYPAASSWAVSVAFVPTLAEVRNGDIA</sequence>
<evidence type="ECO:0000256" key="1">
    <source>
        <dbReference type="PROSITE-ProRule" id="PRU00339"/>
    </source>
</evidence>
<gene>
    <name evidence="2" type="ORF">PDM28_12985</name>
</gene>
<keyword evidence="3" id="KW-1185">Reference proteome</keyword>
<protein>
    <recommendedName>
        <fullName evidence="4">Tetratricopeptide repeat protein</fullName>
    </recommendedName>
</protein>
<organism evidence="2 3">
    <name type="scientific">Stenotrophomonas aracearum</name>
    <dbReference type="NCBI Taxonomy" id="3003272"/>
    <lineage>
        <taxon>Bacteria</taxon>
        <taxon>Pseudomonadati</taxon>
        <taxon>Pseudomonadota</taxon>
        <taxon>Gammaproteobacteria</taxon>
        <taxon>Lysobacterales</taxon>
        <taxon>Lysobacteraceae</taxon>
        <taxon>Stenotrophomonas</taxon>
    </lineage>
</organism>
<evidence type="ECO:0000313" key="2">
    <source>
        <dbReference type="EMBL" id="WNH47599.1"/>
    </source>
</evidence>
<feature type="repeat" description="TPR" evidence="1">
    <location>
        <begin position="48"/>
        <end position="81"/>
    </location>
</feature>
<evidence type="ECO:0008006" key="4">
    <source>
        <dbReference type="Google" id="ProtNLM"/>
    </source>
</evidence>
<proteinExistence type="predicted"/>
<name>A0ABY9Y9P9_9GAMM</name>
<dbReference type="EMBL" id="CP115543">
    <property type="protein sequence ID" value="WNH47599.1"/>
    <property type="molecule type" value="Genomic_DNA"/>
</dbReference>
<dbReference type="InterPro" id="IPR019734">
    <property type="entry name" value="TPR_rpt"/>
</dbReference>
<accession>A0ABY9Y9P9</accession>
<dbReference type="PROSITE" id="PS50005">
    <property type="entry name" value="TPR"/>
    <property type="match status" value="1"/>
</dbReference>
<dbReference type="Proteomes" id="UP001305421">
    <property type="component" value="Chromosome"/>
</dbReference>
<evidence type="ECO:0000313" key="3">
    <source>
        <dbReference type="Proteomes" id="UP001305421"/>
    </source>
</evidence>
<reference evidence="2 3" key="1">
    <citation type="submission" date="2022-12" db="EMBL/GenBank/DDBJ databases">
        <title>Two new species, Stenotrophomonas aracearum and Stenotrophomonas oahuensis, isolated from Anthurium (Araceae family) in Hawaii.</title>
        <authorList>
            <person name="Chunag S.C."/>
            <person name="Dobhal S."/>
            <person name="Alvarez A."/>
            <person name="Arif M."/>
        </authorList>
    </citation>
    <scope>NUCLEOTIDE SEQUENCE [LARGE SCALE GENOMIC DNA]</scope>
    <source>
        <strain evidence="2 3">A5588</strain>
    </source>
</reference>
<dbReference type="RefSeq" id="WP_311182349.1">
    <property type="nucleotide sequence ID" value="NZ_CP115543.1"/>
</dbReference>